<name>A0A855UK16_ENTFL</name>
<feature type="compositionally biased region" description="Basic residues" evidence="1">
    <location>
        <begin position="138"/>
        <end position="150"/>
    </location>
</feature>
<evidence type="ECO:0000256" key="1">
    <source>
        <dbReference type="SAM" id="MobiDB-lite"/>
    </source>
</evidence>
<reference evidence="2 4" key="1">
    <citation type="submission" date="2018-04" db="EMBL/GenBank/DDBJ databases">
        <authorList>
            <person name="Van Tyne D."/>
        </authorList>
    </citation>
    <scope>NUCLEOTIDE SEQUENCE [LARGE SCALE GENOMIC DNA]</scope>
    <source>
        <strain evidence="2 4">B2535</strain>
    </source>
</reference>
<feature type="region of interest" description="Disordered" evidence="1">
    <location>
        <begin position="106"/>
        <end position="150"/>
    </location>
</feature>
<feature type="compositionally biased region" description="Basic and acidic residues" evidence="1">
    <location>
        <begin position="119"/>
        <end position="137"/>
    </location>
</feature>
<evidence type="ECO:0000313" key="3">
    <source>
        <dbReference type="EMBL" id="STP64268.1"/>
    </source>
</evidence>
<dbReference type="AlphaFoldDB" id="A0A855UK16"/>
<comment type="caution">
    <text evidence="2">The sequence shown here is derived from an EMBL/GenBank/DDBJ whole genome shotgun (WGS) entry which is preliminary data.</text>
</comment>
<accession>A0A855UK16</accession>
<evidence type="ECO:0000313" key="4">
    <source>
        <dbReference type="Proteomes" id="UP000244140"/>
    </source>
</evidence>
<protein>
    <submittedName>
        <fullName evidence="2">Terminase small subunit</fullName>
    </submittedName>
</protein>
<dbReference type="EMBL" id="PZZH01000001">
    <property type="protein sequence ID" value="PTN78756.1"/>
    <property type="molecule type" value="Genomic_DNA"/>
</dbReference>
<dbReference type="Pfam" id="PF05119">
    <property type="entry name" value="Terminase_4"/>
    <property type="match status" value="1"/>
</dbReference>
<dbReference type="RefSeq" id="WP_010714099.1">
    <property type="nucleotide sequence ID" value="NZ_AP026721.1"/>
</dbReference>
<evidence type="ECO:0000313" key="2">
    <source>
        <dbReference type="EMBL" id="PTN78756.1"/>
    </source>
</evidence>
<proteinExistence type="predicted"/>
<gene>
    <name evidence="2" type="ORF">DAI13_13665</name>
    <name evidence="3" type="ORF">NCTC13379_01066</name>
</gene>
<dbReference type="Proteomes" id="UP000244140">
    <property type="component" value="Unassembled WGS sequence"/>
</dbReference>
<dbReference type="Proteomes" id="UP000254396">
    <property type="component" value="Unassembled WGS sequence"/>
</dbReference>
<dbReference type="EMBL" id="UGIX01000001">
    <property type="protein sequence ID" value="STP64268.1"/>
    <property type="molecule type" value="Genomic_DNA"/>
</dbReference>
<dbReference type="InterPro" id="IPR006448">
    <property type="entry name" value="Phage_term_ssu_P27"/>
</dbReference>
<feature type="compositionally biased region" description="Polar residues" evidence="1">
    <location>
        <begin position="106"/>
        <end position="116"/>
    </location>
</feature>
<evidence type="ECO:0000313" key="5">
    <source>
        <dbReference type="Proteomes" id="UP000254396"/>
    </source>
</evidence>
<organism evidence="2 4">
    <name type="scientific">Enterococcus faecalis</name>
    <name type="common">Streptococcus faecalis</name>
    <dbReference type="NCBI Taxonomy" id="1351"/>
    <lineage>
        <taxon>Bacteria</taxon>
        <taxon>Bacillati</taxon>
        <taxon>Bacillota</taxon>
        <taxon>Bacilli</taxon>
        <taxon>Lactobacillales</taxon>
        <taxon>Enterococcaceae</taxon>
        <taxon>Enterococcus</taxon>
    </lineage>
</organism>
<reference evidence="3 5" key="2">
    <citation type="submission" date="2018-06" db="EMBL/GenBank/DDBJ databases">
        <authorList>
            <consortium name="Pathogen Informatics"/>
            <person name="Doyle S."/>
        </authorList>
    </citation>
    <scope>NUCLEOTIDE SEQUENCE [LARGE SCALE GENOMIC DNA]</scope>
    <source>
        <strain evidence="3 5">NCTC13379</strain>
    </source>
</reference>
<sequence>MTTKAQRKAIIDEKVNHEKTRILEIMRKSDLYTITLDPLIESYLDIFEVYQYKYMLWKEKGFPETQKTTNKAGATNNSKHPLAQQVEVWADKKMKALDLLGLTNKSKTGRQITGGSTARADEEMKRPEEKPVNELAEHRKKWRKKAGNET</sequence>